<dbReference type="OrthoDB" id="4551208at2"/>
<organism evidence="1 2">
    <name type="scientific">Gordonia oryzae</name>
    <dbReference type="NCBI Taxonomy" id="2487349"/>
    <lineage>
        <taxon>Bacteria</taxon>
        <taxon>Bacillati</taxon>
        <taxon>Actinomycetota</taxon>
        <taxon>Actinomycetes</taxon>
        <taxon>Mycobacteriales</taxon>
        <taxon>Gordoniaceae</taxon>
        <taxon>Gordonia</taxon>
    </lineage>
</organism>
<accession>A0A3N4GYM0</accession>
<reference evidence="1 2" key="1">
    <citation type="submission" date="2018-11" db="EMBL/GenBank/DDBJ databases">
        <title>Draft genome sequence of Gordonia sp. RS15-1S isolated from rice stems.</title>
        <authorList>
            <person name="Muangham S."/>
        </authorList>
    </citation>
    <scope>NUCLEOTIDE SEQUENCE [LARGE SCALE GENOMIC DNA]</scope>
    <source>
        <strain evidence="1 2">RS15-1S</strain>
    </source>
</reference>
<sequence>MTATFYVLPFGNPSSGTFTAGFTGTTMSTAALAYDVSAANFQSALAAIVPGTTVTGSGPWVVTVPTGYTLTVNDSGMPQNTSIVVQSTDALSWSGNIMMSNTTDYQSTGVATGVFTPAGGVANLPALVDGQPGQPPELNFQATPVNPGNPPTISQTQTSPGGAGQPSAYTVTIGVPTGQTGATGPTATVSTASDVEGTPSDGAALIYSGADEKWKIQAIWVPALYSCQSFTAGTGTGSSTVTIASLGIPAQPFAWRPRVTAQAQLTGTVNTHLDLAVYLNGTSGTQVGYGQGVTGALTQTVSCLPAFGSSISGSSAYAEVAAGATATLYFVALQTASTTDQWSVSVAHASFEIEVVPLA</sequence>
<comment type="caution">
    <text evidence="1">The sequence shown here is derived from an EMBL/GenBank/DDBJ whole genome shotgun (WGS) entry which is preliminary data.</text>
</comment>
<keyword evidence="2" id="KW-1185">Reference proteome</keyword>
<dbReference type="EMBL" id="RKMH01000002">
    <property type="protein sequence ID" value="RPA65816.1"/>
    <property type="molecule type" value="Genomic_DNA"/>
</dbReference>
<evidence type="ECO:0000313" key="2">
    <source>
        <dbReference type="Proteomes" id="UP000267536"/>
    </source>
</evidence>
<name>A0A3N4GYM0_9ACTN</name>
<dbReference type="AlphaFoldDB" id="A0A3N4GYM0"/>
<dbReference type="Proteomes" id="UP000267536">
    <property type="component" value="Unassembled WGS sequence"/>
</dbReference>
<gene>
    <name evidence="1" type="ORF">EF294_03510</name>
</gene>
<evidence type="ECO:0000313" key="1">
    <source>
        <dbReference type="EMBL" id="RPA65816.1"/>
    </source>
</evidence>
<protein>
    <submittedName>
        <fullName evidence="1">Uncharacterized protein</fullName>
    </submittedName>
</protein>
<proteinExistence type="predicted"/>
<dbReference type="RefSeq" id="WP_123925648.1">
    <property type="nucleotide sequence ID" value="NZ_JBPSDP010000012.1"/>
</dbReference>